<evidence type="ECO:0000259" key="2">
    <source>
        <dbReference type="Pfam" id="PF00078"/>
    </source>
</evidence>
<evidence type="ECO:0000313" key="4">
    <source>
        <dbReference type="EMBL" id="KAL0394851.1"/>
    </source>
</evidence>
<dbReference type="Gene3D" id="3.60.10.10">
    <property type="entry name" value="Endonuclease/exonuclease/phosphatase"/>
    <property type="match status" value="1"/>
</dbReference>
<dbReference type="InterPro" id="IPR036691">
    <property type="entry name" value="Endo/exonu/phosph_ase_sf"/>
</dbReference>
<evidence type="ECO:0008006" key="5">
    <source>
        <dbReference type="Google" id="ProtNLM"/>
    </source>
</evidence>
<reference evidence="4" key="1">
    <citation type="submission" date="2020-06" db="EMBL/GenBank/DDBJ databases">
        <authorList>
            <person name="Li T."/>
            <person name="Hu X."/>
            <person name="Zhang T."/>
            <person name="Song X."/>
            <person name="Zhang H."/>
            <person name="Dai N."/>
            <person name="Sheng W."/>
            <person name="Hou X."/>
            <person name="Wei L."/>
        </authorList>
    </citation>
    <scope>NUCLEOTIDE SEQUENCE</scope>
    <source>
        <strain evidence="4">KEN1</strain>
        <tissue evidence="4">Leaf</tissue>
    </source>
</reference>
<proteinExistence type="predicted"/>
<sequence>MVHEVTATSNGFFFFRFSTAAAMEEVIEGGSWLFQGQPIVLQKWESGMGLCKLQHTQVPVWIKLRHLPVELWTTEGLSIVVSGIGKPLYTNAIIRTCTRLDFARVCIMLDISSKLPKHVIIMVPKEDGSEMACKVDIEYEWLPPKCNSCLTLGHATKVCPSLKPKKPVASVYVHKADACKPAPVVLRLEPNPEPCSAPPSSEAAGTEEPSPVDVSDKGKAIVIYNAFDVLSGLDSTESFKGPISSPELSCYDLCSNMECAGPEPPGPSGVHPRWNWFTDYTGPASRIWLAWDDDFVDVDVLEVDTQYVHCRVLIRSAHSDVLLTIVYGVNELGGRRALWQSLSNISHAIVDIPWLVGGDFNTILDASEVCGHSGDIKCAAEEFWACLHDTGLISLPMQGEWFTWHNCRTDSRSLWKKLDRILVNDCWLFAWPDSSYASLNARTSDHSQLVLRGNVPFHTHRRYWHGVDTNPILLHLEFCCRLVLMLATKMEQQMLHQWAKVAWMKGGDQCSRVFFRKEVINEFIAYYQTLLGGDRRARMIDLCYLRPWARYLINEDDATQLIRRVNPDEVKQAVFDIAEDKAPGPDRYSSGFFKAAWPVVRKEVTRAILEFFASGRLLKQVNATLLSLIPKVQNPTLVAEFRPISCCNVLYKELFQGYNQQHLPPRCALKVDIRKAYDTVEWDFLSATLKLFGFPTLFISWIEECITSPTFSIIDQDGGFSYHWRCEAQRLFQLGFVDDLLLFSRADVASVHVFKRGLTIFAYLSGLHVSPQKSHLLLSRAASNSRDALLAVLDFQEGVFSLRYLGLPLLASRLTIADCKPLLLKIDSRLNGWEGTMLSFAGRVQLIKSMLIALQVYWAMAFILSKTIIRTIEKKLRSFLWKGSTGTGYAKVSWNQVCRPTEEGGLGIRNLLALNRGLMSKHLWRVISADRKSLWVDWIFHYRLRSKSVWTVSDRTGSWGWRKLLRLRVRLQPFV</sequence>
<dbReference type="InterPro" id="IPR025558">
    <property type="entry name" value="DUF4283"/>
</dbReference>
<dbReference type="PANTHER" id="PTHR33116:SF78">
    <property type="entry name" value="OS12G0587133 PROTEIN"/>
    <property type="match status" value="1"/>
</dbReference>
<dbReference type="Pfam" id="PF14111">
    <property type="entry name" value="DUF4283"/>
    <property type="match status" value="1"/>
</dbReference>
<dbReference type="InterPro" id="IPR043502">
    <property type="entry name" value="DNA/RNA_pol_sf"/>
</dbReference>
<dbReference type="EMBL" id="JACGWN010000016">
    <property type="protein sequence ID" value="KAL0394851.1"/>
    <property type="molecule type" value="Genomic_DNA"/>
</dbReference>
<evidence type="ECO:0000256" key="1">
    <source>
        <dbReference type="SAM" id="MobiDB-lite"/>
    </source>
</evidence>
<dbReference type="SUPFAM" id="SSF56219">
    <property type="entry name" value="DNase I-like"/>
    <property type="match status" value="1"/>
</dbReference>
<dbReference type="AlphaFoldDB" id="A0AAW2SQM0"/>
<dbReference type="Pfam" id="PF00078">
    <property type="entry name" value="RVT_1"/>
    <property type="match status" value="1"/>
</dbReference>
<accession>A0AAW2SQM0</accession>
<dbReference type="PANTHER" id="PTHR33116">
    <property type="entry name" value="REVERSE TRANSCRIPTASE ZINC-BINDING DOMAIN-CONTAINING PROTEIN-RELATED-RELATED"/>
    <property type="match status" value="1"/>
</dbReference>
<evidence type="ECO:0000259" key="3">
    <source>
        <dbReference type="Pfam" id="PF14111"/>
    </source>
</evidence>
<protein>
    <recommendedName>
        <fullName evidence="5">Reverse transcriptase domain-containing protein</fullName>
    </recommendedName>
</protein>
<gene>
    <name evidence="4" type="ORF">Slati_4451300</name>
</gene>
<dbReference type="SUPFAM" id="SSF56672">
    <property type="entry name" value="DNA/RNA polymerases"/>
    <property type="match status" value="1"/>
</dbReference>
<comment type="caution">
    <text evidence="4">The sequence shown here is derived from an EMBL/GenBank/DDBJ whole genome shotgun (WGS) entry which is preliminary data.</text>
</comment>
<name>A0AAW2SQM0_9LAMI</name>
<feature type="region of interest" description="Disordered" evidence="1">
    <location>
        <begin position="190"/>
        <end position="214"/>
    </location>
</feature>
<feature type="domain" description="Reverse transcriptase" evidence="2">
    <location>
        <begin position="618"/>
        <end position="725"/>
    </location>
</feature>
<dbReference type="InterPro" id="IPR000477">
    <property type="entry name" value="RT_dom"/>
</dbReference>
<feature type="domain" description="DUF4283" evidence="3">
    <location>
        <begin position="7"/>
        <end position="48"/>
    </location>
</feature>
<organism evidence="4">
    <name type="scientific">Sesamum latifolium</name>
    <dbReference type="NCBI Taxonomy" id="2727402"/>
    <lineage>
        <taxon>Eukaryota</taxon>
        <taxon>Viridiplantae</taxon>
        <taxon>Streptophyta</taxon>
        <taxon>Embryophyta</taxon>
        <taxon>Tracheophyta</taxon>
        <taxon>Spermatophyta</taxon>
        <taxon>Magnoliopsida</taxon>
        <taxon>eudicotyledons</taxon>
        <taxon>Gunneridae</taxon>
        <taxon>Pentapetalae</taxon>
        <taxon>asterids</taxon>
        <taxon>lamiids</taxon>
        <taxon>Lamiales</taxon>
        <taxon>Pedaliaceae</taxon>
        <taxon>Sesamum</taxon>
    </lineage>
</organism>
<reference evidence="4" key="2">
    <citation type="journal article" date="2024" name="Plant">
        <title>Genomic evolution and insights into agronomic trait innovations of Sesamum species.</title>
        <authorList>
            <person name="Miao H."/>
            <person name="Wang L."/>
            <person name="Qu L."/>
            <person name="Liu H."/>
            <person name="Sun Y."/>
            <person name="Le M."/>
            <person name="Wang Q."/>
            <person name="Wei S."/>
            <person name="Zheng Y."/>
            <person name="Lin W."/>
            <person name="Duan Y."/>
            <person name="Cao H."/>
            <person name="Xiong S."/>
            <person name="Wang X."/>
            <person name="Wei L."/>
            <person name="Li C."/>
            <person name="Ma Q."/>
            <person name="Ju M."/>
            <person name="Zhao R."/>
            <person name="Li G."/>
            <person name="Mu C."/>
            <person name="Tian Q."/>
            <person name="Mei H."/>
            <person name="Zhang T."/>
            <person name="Gao T."/>
            <person name="Zhang H."/>
        </authorList>
    </citation>
    <scope>NUCLEOTIDE SEQUENCE</scope>
    <source>
        <strain evidence="4">KEN1</strain>
    </source>
</reference>